<sequence length="156" mass="18146">MEETTERDDKLVLLVLLLLVLFPLCYFCYTIKWVRYRILKFKLLVQSVCIGEETEEKNLPSVEETKLTKNFKHIDGKKKLNFADEAEDQSSDLEKETHIDETTFNRNNSEIINLCENRQNLLGTTCNDTQQSKHLGDSISYSIYPLLNKYDDNVSG</sequence>
<dbReference type="AlphaFoldDB" id="A0A6J8BB60"/>
<protein>
    <submittedName>
        <fullName evidence="2">Uncharacterized protein</fullName>
    </submittedName>
</protein>
<keyword evidence="1" id="KW-0472">Membrane</keyword>
<dbReference type="Proteomes" id="UP000507470">
    <property type="component" value="Unassembled WGS sequence"/>
</dbReference>
<name>A0A6J8BB60_MYTCO</name>
<keyword evidence="1" id="KW-1133">Transmembrane helix</keyword>
<keyword evidence="3" id="KW-1185">Reference proteome</keyword>
<gene>
    <name evidence="2" type="ORF">MCOR_17061</name>
</gene>
<evidence type="ECO:0000313" key="2">
    <source>
        <dbReference type="EMBL" id="CAC5381152.1"/>
    </source>
</evidence>
<keyword evidence="1" id="KW-0812">Transmembrane</keyword>
<proteinExistence type="predicted"/>
<accession>A0A6J8BB60</accession>
<organism evidence="2 3">
    <name type="scientific">Mytilus coruscus</name>
    <name type="common">Sea mussel</name>
    <dbReference type="NCBI Taxonomy" id="42192"/>
    <lineage>
        <taxon>Eukaryota</taxon>
        <taxon>Metazoa</taxon>
        <taxon>Spiralia</taxon>
        <taxon>Lophotrochozoa</taxon>
        <taxon>Mollusca</taxon>
        <taxon>Bivalvia</taxon>
        <taxon>Autobranchia</taxon>
        <taxon>Pteriomorphia</taxon>
        <taxon>Mytilida</taxon>
        <taxon>Mytiloidea</taxon>
        <taxon>Mytilidae</taxon>
        <taxon>Mytilinae</taxon>
        <taxon>Mytilus</taxon>
    </lineage>
</organism>
<evidence type="ECO:0000256" key="1">
    <source>
        <dbReference type="SAM" id="Phobius"/>
    </source>
</evidence>
<feature type="transmembrane region" description="Helical" evidence="1">
    <location>
        <begin position="12"/>
        <end position="34"/>
    </location>
</feature>
<reference evidence="2 3" key="1">
    <citation type="submission" date="2020-06" db="EMBL/GenBank/DDBJ databases">
        <authorList>
            <person name="Li R."/>
            <person name="Bekaert M."/>
        </authorList>
    </citation>
    <scope>NUCLEOTIDE SEQUENCE [LARGE SCALE GENOMIC DNA]</scope>
    <source>
        <strain evidence="3">wild</strain>
    </source>
</reference>
<evidence type="ECO:0000313" key="3">
    <source>
        <dbReference type="Proteomes" id="UP000507470"/>
    </source>
</evidence>
<dbReference type="EMBL" id="CACVKT020003003">
    <property type="protein sequence ID" value="CAC5381152.1"/>
    <property type="molecule type" value="Genomic_DNA"/>
</dbReference>